<dbReference type="InterPro" id="IPR000683">
    <property type="entry name" value="Gfo/Idh/MocA-like_OxRdtase_N"/>
</dbReference>
<dbReference type="GeneID" id="98666273"/>
<dbReference type="InterPro" id="IPR051450">
    <property type="entry name" value="Gfo/Idh/MocA_Oxidoreductases"/>
</dbReference>
<evidence type="ECO:0000259" key="2">
    <source>
        <dbReference type="Pfam" id="PF22725"/>
    </source>
</evidence>
<name>A0A1I3VE46_9RHOB</name>
<dbReference type="Pfam" id="PF01408">
    <property type="entry name" value="GFO_IDH_MocA"/>
    <property type="match status" value="1"/>
</dbReference>
<dbReference type="OrthoDB" id="9815825at2"/>
<sequence>MRQVEVAVIGTGWCGGMRAESLAKSALVDKLHICEIRPERLAEMKALTNPASATSDYQDIVSNPAIEVVYISTTPEPTHYPIARDCLKAGKHVLLEKPIAMELAEADDLINIAREKGVKFTIGYSQRFNPKIAWAKKAIKEGKLGKVVNVMVSRHLSRSLGSRIAGRVKLSPAAMESTHDLDFVFWLLDAKPVKVYSQGAYGYMDKLNGSYDCMWNTVNMDNGTLVVIGGGWNLPPSYPNYCATWIEITGTEGSLVLDDTSRDNWFNSVEGGTQFPMSTMPGEHVDHMYAGQMGPETIHFLESVLLDNDPVVSPEHARMVMESYLAADISAETGDPVDLPLSNHSLSLLADMIAAKNSDAA</sequence>
<gene>
    <name evidence="3" type="ORF">SAMN04488138_11457</name>
</gene>
<accession>A0A1I3VE46</accession>
<dbReference type="SUPFAM" id="SSF51735">
    <property type="entry name" value="NAD(P)-binding Rossmann-fold domains"/>
    <property type="match status" value="1"/>
</dbReference>
<organism evidence="3 4">
    <name type="scientific">Celeribacter halophilus</name>
    <dbReference type="NCBI Taxonomy" id="576117"/>
    <lineage>
        <taxon>Bacteria</taxon>
        <taxon>Pseudomonadati</taxon>
        <taxon>Pseudomonadota</taxon>
        <taxon>Alphaproteobacteria</taxon>
        <taxon>Rhodobacterales</taxon>
        <taxon>Roseobacteraceae</taxon>
        <taxon>Celeribacter</taxon>
    </lineage>
</organism>
<dbReference type="InterPro" id="IPR036291">
    <property type="entry name" value="NAD(P)-bd_dom_sf"/>
</dbReference>
<dbReference type="InterPro" id="IPR055170">
    <property type="entry name" value="GFO_IDH_MocA-like_dom"/>
</dbReference>
<dbReference type="RefSeq" id="WP_066598742.1">
    <property type="nucleotide sequence ID" value="NZ_FORY01000014.1"/>
</dbReference>
<evidence type="ECO:0000313" key="3">
    <source>
        <dbReference type="EMBL" id="SFJ92431.1"/>
    </source>
</evidence>
<dbReference type="Gene3D" id="3.30.360.10">
    <property type="entry name" value="Dihydrodipicolinate Reductase, domain 2"/>
    <property type="match status" value="1"/>
</dbReference>
<proteinExistence type="predicted"/>
<dbReference type="EMBL" id="FORY01000014">
    <property type="protein sequence ID" value="SFJ92431.1"/>
    <property type="molecule type" value="Genomic_DNA"/>
</dbReference>
<dbReference type="PANTHER" id="PTHR43377:SF1">
    <property type="entry name" value="BILIVERDIN REDUCTASE A"/>
    <property type="match status" value="1"/>
</dbReference>
<dbReference type="AlphaFoldDB" id="A0A1I3VE46"/>
<keyword evidence="4" id="KW-1185">Reference proteome</keyword>
<reference evidence="3 4" key="1">
    <citation type="submission" date="2016-10" db="EMBL/GenBank/DDBJ databases">
        <authorList>
            <person name="de Groot N.N."/>
        </authorList>
    </citation>
    <scope>NUCLEOTIDE SEQUENCE [LARGE SCALE GENOMIC DNA]</scope>
    <source>
        <strain evidence="3 4">CGMCC 1.8891</strain>
    </source>
</reference>
<dbReference type="GO" id="GO:0000166">
    <property type="term" value="F:nucleotide binding"/>
    <property type="evidence" value="ECO:0007669"/>
    <property type="project" value="InterPro"/>
</dbReference>
<dbReference type="STRING" id="576117.SAMN04488138_11457"/>
<feature type="domain" description="GFO/IDH/MocA-like oxidoreductase" evidence="2">
    <location>
        <begin position="134"/>
        <end position="256"/>
    </location>
</feature>
<protein>
    <submittedName>
        <fullName evidence="3">Predicted dehydrogenase</fullName>
    </submittedName>
</protein>
<dbReference type="PANTHER" id="PTHR43377">
    <property type="entry name" value="BILIVERDIN REDUCTASE A"/>
    <property type="match status" value="1"/>
</dbReference>
<evidence type="ECO:0000313" key="4">
    <source>
        <dbReference type="Proteomes" id="UP000183299"/>
    </source>
</evidence>
<feature type="domain" description="Gfo/Idh/MocA-like oxidoreductase N-terminal" evidence="1">
    <location>
        <begin position="5"/>
        <end position="124"/>
    </location>
</feature>
<evidence type="ECO:0000259" key="1">
    <source>
        <dbReference type="Pfam" id="PF01408"/>
    </source>
</evidence>
<dbReference type="SUPFAM" id="SSF55347">
    <property type="entry name" value="Glyceraldehyde-3-phosphate dehydrogenase-like, C-terminal domain"/>
    <property type="match status" value="1"/>
</dbReference>
<dbReference type="Pfam" id="PF22725">
    <property type="entry name" value="GFO_IDH_MocA_C3"/>
    <property type="match status" value="1"/>
</dbReference>
<dbReference type="Gene3D" id="3.40.50.720">
    <property type="entry name" value="NAD(P)-binding Rossmann-like Domain"/>
    <property type="match status" value="1"/>
</dbReference>
<dbReference type="Proteomes" id="UP000183299">
    <property type="component" value="Unassembled WGS sequence"/>
</dbReference>